<gene>
    <name evidence="5" type="ORF">XYLVIOL_LOCUS9358</name>
</gene>
<protein>
    <recommendedName>
        <fullName evidence="2">Lipase</fullName>
    </recommendedName>
</protein>
<proteinExistence type="inferred from homology"/>
<dbReference type="Gene3D" id="3.40.50.1820">
    <property type="entry name" value="alpha/beta hydrolase"/>
    <property type="match status" value="1"/>
</dbReference>
<dbReference type="InterPro" id="IPR025483">
    <property type="entry name" value="Lipase_euk"/>
</dbReference>
<feature type="domain" description="Partial AB-hydrolase lipase" evidence="4">
    <location>
        <begin position="35"/>
        <end position="96"/>
    </location>
</feature>
<keyword evidence="2" id="KW-0442">Lipid degradation</keyword>
<keyword evidence="3" id="KW-0732">Signal</keyword>
<evidence type="ECO:0000313" key="5">
    <source>
        <dbReference type="EMBL" id="CAL7949362.1"/>
    </source>
</evidence>
<evidence type="ECO:0000259" key="4">
    <source>
        <dbReference type="Pfam" id="PF04083"/>
    </source>
</evidence>
<evidence type="ECO:0000256" key="3">
    <source>
        <dbReference type="SAM" id="SignalP"/>
    </source>
</evidence>
<dbReference type="SUPFAM" id="SSF53474">
    <property type="entry name" value="alpha/beta-Hydrolases"/>
    <property type="match status" value="1"/>
</dbReference>
<dbReference type="Proteomes" id="UP001642520">
    <property type="component" value="Unassembled WGS sequence"/>
</dbReference>
<keyword evidence="2" id="KW-0378">Hydrolase</keyword>
<sequence>MMYGLPLLRFFVLNSLLTLTMCRSNNRVNIIHQTPELINVHGYQSEIHNVITDDGYILEIHRLPYGRANCNRNLANAKWPILIQHGLAGSSADWVLLGPKRGLAYILANAGYDVWLGNNRGNIYSRNHRSMLPTDRHFWNFSYHELGTYDLPATIDYIIEQTNCNQLFYIGHSQGTTQFLVMMSQKPRYNTKIKLMIGLAPAAFTGNIRGPVTKLAKLTYFGVWVGETFGYPELRLRSAWEKFVSNILCQDITQLLCNNILFLITGFNQSNLSAADLSMIRNHIPAGASWKQIVHFGQGYIHPGHFRQFDYGNKMKNYYAYNSSEPPDYKLNKIITPIALFSSNTDLLVTETDFDLLKSKLDNVVFHEAISTKYFSHYDFIWGESSVSIVFEPILKLLMLYT</sequence>
<name>A0ABP1P827_XYLVO</name>
<dbReference type="InterPro" id="IPR006693">
    <property type="entry name" value="AB_hydrolase_lipase"/>
</dbReference>
<dbReference type="EMBL" id="CAXAJV020001299">
    <property type="protein sequence ID" value="CAL7949362.1"/>
    <property type="molecule type" value="Genomic_DNA"/>
</dbReference>
<dbReference type="Pfam" id="PF04083">
    <property type="entry name" value="Abhydro_lipase"/>
    <property type="match status" value="1"/>
</dbReference>
<feature type="signal peptide" evidence="3">
    <location>
        <begin position="1"/>
        <end position="22"/>
    </location>
</feature>
<keyword evidence="2" id="KW-0443">Lipid metabolism</keyword>
<keyword evidence="6" id="KW-1185">Reference proteome</keyword>
<evidence type="ECO:0000256" key="1">
    <source>
        <dbReference type="ARBA" id="ARBA00010701"/>
    </source>
</evidence>
<evidence type="ECO:0000313" key="6">
    <source>
        <dbReference type="Proteomes" id="UP001642520"/>
    </source>
</evidence>
<dbReference type="InterPro" id="IPR029058">
    <property type="entry name" value="AB_hydrolase_fold"/>
</dbReference>
<reference evidence="5 6" key="1">
    <citation type="submission" date="2024-08" db="EMBL/GenBank/DDBJ databases">
        <authorList>
            <person name="Will J Nash"/>
            <person name="Angela Man"/>
            <person name="Seanna McTaggart"/>
            <person name="Kendall Baker"/>
            <person name="Tom Barker"/>
            <person name="Leah Catchpole"/>
            <person name="Alex Durrant"/>
            <person name="Karim Gharbi"/>
            <person name="Naomi Irish"/>
            <person name="Gemy Kaithakottil"/>
            <person name="Debby Ku"/>
            <person name="Aaliyah Providence"/>
            <person name="Felix Shaw"/>
            <person name="David Swarbreck"/>
            <person name="Chris Watkins"/>
            <person name="Ann M. McCartney"/>
            <person name="Giulio Formenti"/>
            <person name="Alice Mouton"/>
            <person name="Noel Vella"/>
            <person name="Bjorn M von Reumont"/>
            <person name="Adriana Vella"/>
            <person name="Wilfried Haerty"/>
        </authorList>
    </citation>
    <scope>NUCLEOTIDE SEQUENCE [LARGE SCALE GENOMIC DNA]</scope>
</reference>
<dbReference type="PIRSF" id="PIRSF000862">
    <property type="entry name" value="Steryl_ester_lip"/>
    <property type="match status" value="1"/>
</dbReference>
<dbReference type="PANTHER" id="PTHR11005">
    <property type="entry name" value="LYSOSOMAL ACID LIPASE-RELATED"/>
    <property type="match status" value="1"/>
</dbReference>
<accession>A0ABP1P827</accession>
<comment type="similarity">
    <text evidence="1 2">Belongs to the AB hydrolase superfamily. Lipase family.</text>
</comment>
<feature type="chain" id="PRO_5047082711" description="Lipase" evidence="3">
    <location>
        <begin position="23"/>
        <end position="402"/>
    </location>
</feature>
<organism evidence="5 6">
    <name type="scientific">Xylocopa violacea</name>
    <name type="common">Violet carpenter bee</name>
    <name type="synonym">Apis violacea</name>
    <dbReference type="NCBI Taxonomy" id="135666"/>
    <lineage>
        <taxon>Eukaryota</taxon>
        <taxon>Metazoa</taxon>
        <taxon>Ecdysozoa</taxon>
        <taxon>Arthropoda</taxon>
        <taxon>Hexapoda</taxon>
        <taxon>Insecta</taxon>
        <taxon>Pterygota</taxon>
        <taxon>Neoptera</taxon>
        <taxon>Endopterygota</taxon>
        <taxon>Hymenoptera</taxon>
        <taxon>Apocrita</taxon>
        <taxon>Aculeata</taxon>
        <taxon>Apoidea</taxon>
        <taxon>Anthophila</taxon>
        <taxon>Apidae</taxon>
        <taxon>Xylocopa</taxon>
        <taxon>Xylocopa</taxon>
    </lineage>
</organism>
<comment type="caution">
    <text evidence="5">The sequence shown here is derived from an EMBL/GenBank/DDBJ whole genome shotgun (WGS) entry which is preliminary data.</text>
</comment>
<evidence type="ECO:0000256" key="2">
    <source>
        <dbReference type="PIRNR" id="PIRNR000862"/>
    </source>
</evidence>